<keyword evidence="2" id="KW-1185">Reference proteome</keyword>
<proteinExistence type="predicted"/>
<accession>A0A4Y7SEM0</accession>
<evidence type="ECO:0000313" key="2">
    <source>
        <dbReference type="Proteomes" id="UP000298030"/>
    </source>
</evidence>
<sequence length="160" mass="17957">MHYNVFTRCPRFAPGCDLPKLRSTEGERGDEEMGNTAILGTIDLKRRKYNSRHLVVELYKQRREAILGSPPTSGRASRSVDLGIFSERGDGGPYACPDLFSIEILPIVGSVLPERAELAYLVYMAGSLIHWRDLENAPPEVTYPGESLRMCPIPWYLATE</sequence>
<comment type="caution">
    <text evidence="1">The sequence shown here is derived from an EMBL/GenBank/DDBJ whole genome shotgun (WGS) entry which is preliminary data.</text>
</comment>
<reference evidence="1 2" key="1">
    <citation type="journal article" date="2019" name="Nat. Ecol. Evol.">
        <title>Megaphylogeny resolves global patterns of mushroom evolution.</title>
        <authorList>
            <person name="Varga T."/>
            <person name="Krizsan K."/>
            <person name="Foldi C."/>
            <person name="Dima B."/>
            <person name="Sanchez-Garcia M."/>
            <person name="Sanchez-Ramirez S."/>
            <person name="Szollosi G.J."/>
            <person name="Szarkandi J.G."/>
            <person name="Papp V."/>
            <person name="Albert L."/>
            <person name="Andreopoulos W."/>
            <person name="Angelini C."/>
            <person name="Antonin V."/>
            <person name="Barry K.W."/>
            <person name="Bougher N.L."/>
            <person name="Buchanan P."/>
            <person name="Buyck B."/>
            <person name="Bense V."/>
            <person name="Catcheside P."/>
            <person name="Chovatia M."/>
            <person name="Cooper J."/>
            <person name="Damon W."/>
            <person name="Desjardin D."/>
            <person name="Finy P."/>
            <person name="Geml J."/>
            <person name="Haridas S."/>
            <person name="Hughes K."/>
            <person name="Justo A."/>
            <person name="Karasinski D."/>
            <person name="Kautmanova I."/>
            <person name="Kiss B."/>
            <person name="Kocsube S."/>
            <person name="Kotiranta H."/>
            <person name="LaButti K.M."/>
            <person name="Lechner B.E."/>
            <person name="Liimatainen K."/>
            <person name="Lipzen A."/>
            <person name="Lukacs Z."/>
            <person name="Mihaltcheva S."/>
            <person name="Morgado L.N."/>
            <person name="Niskanen T."/>
            <person name="Noordeloos M.E."/>
            <person name="Ohm R.A."/>
            <person name="Ortiz-Santana B."/>
            <person name="Ovrebo C."/>
            <person name="Racz N."/>
            <person name="Riley R."/>
            <person name="Savchenko A."/>
            <person name="Shiryaev A."/>
            <person name="Soop K."/>
            <person name="Spirin V."/>
            <person name="Szebenyi C."/>
            <person name="Tomsovsky M."/>
            <person name="Tulloss R.E."/>
            <person name="Uehling J."/>
            <person name="Grigoriev I.V."/>
            <person name="Vagvolgyi C."/>
            <person name="Papp T."/>
            <person name="Martin F.M."/>
            <person name="Miettinen O."/>
            <person name="Hibbett D.S."/>
            <person name="Nagy L.G."/>
        </authorList>
    </citation>
    <scope>NUCLEOTIDE SEQUENCE [LARGE SCALE GENOMIC DNA]</scope>
    <source>
        <strain evidence="1 2">FP101781</strain>
    </source>
</reference>
<gene>
    <name evidence="1" type="ORF">FA13DRAFT_1718179</name>
</gene>
<name>A0A4Y7SEM0_COPMI</name>
<evidence type="ECO:0000313" key="1">
    <source>
        <dbReference type="EMBL" id="TEB20076.1"/>
    </source>
</evidence>
<dbReference type="AlphaFoldDB" id="A0A4Y7SEM0"/>
<dbReference type="Proteomes" id="UP000298030">
    <property type="component" value="Unassembled WGS sequence"/>
</dbReference>
<organism evidence="1 2">
    <name type="scientific">Coprinellus micaceus</name>
    <name type="common">Glistening ink-cap mushroom</name>
    <name type="synonym">Coprinus micaceus</name>
    <dbReference type="NCBI Taxonomy" id="71717"/>
    <lineage>
        <taxon>Eukaryota</taxon>
        <taxon>Fungi</taxon>
        <taxon>Dikarya</taxon>
        <taxon>Basidiomycota</taxon>
        <taxon>Agaricomycotina</taxon>
        <taxon>Agaricomycetes</taxon>
        <taxon>Agaricomycetidae</taxon>
        <taxon>Agaricales</taxon>
        <taxon>Agaricineae</taxon>
        <taxon>Psathyrellaceae</taxon>
        <taxon>Coprinellus</taxon>
    </lineage>
</organism>
<dbReference type="EMBL" id="QPFP01000157">
    <property type="protein sequence ID" value="TEB20076.1"/>
    <property type="molecule type" value="Genomic_DNA"/>
</dbReference>
<protein>
    <submittedName>
        <fullName evidence="1">Uncharacterized protein</fullName>
    </submittedName>
</protein>